<evidence type="ECO:0008006" key="4">
    <source>
        <dbReference type="Google" id="ProtNLM"/>
    </source>
</evidence>
<dbReference type="GO" id="GO:0000270">
    <property type="term" value="P:peptidoglycan metabolic process"/>
    <property type="evidence" value="ECO:0007669"/>
    <property type="project" value="TreeGrafter"/>
</dbReference>
<comment type="similarity">
    <text evidence="1">Belongs to the peptidase S13 family.</text>
</comment>
<dbReference type="EMBL" id="UINC01002685">
    <property type="protein sequence ID" value="SUZ99261.1"/>
    <property type="molecule type" value="Genomic_DNA"/>
</dbReference>
<dbReference type="AlphaFoldDB" id="A0A381S7J2"/>
<dbReference type="InterPro" id="IPR000667">
    <property type="entry name" value="Peptidase_S13"/>
</dbReference>
<evidence type="ECO:0000256" key="1">
    <source>
        <dbReference type="ARBA" id="ARBA00006096"/>
    </source>
</evidence>
<gene>
    <name evidence="3" type="ORF">METZ01_LOCUS52115</name>
</gene>
<dbReference type="PANTHER" id="PTHR30023">
    <property type="entry name" value="D-ALANYL-D-ALANINE CARBOXYPEPTIDASE"/>
    <property type="match status" value="1"/>
</dbReference>
<dbReference type="NCBIfam" id="TIGR00666">
    <property type="entry name" value="PBP4"/>
    <property type="match status" value="1"/>
</dbReference>
<dbReference type="PANTHER" id="PTHR30023:SF0">
    <property type="entry name" value="PENICILLIN-SENSITIVE CARBOXYPEPTIDASE A"/>
    <property type="match status" value="1"/>
</dbReference>
<evidence type="ECO:0000256" key="2">
    <source>
        <dbReference type="ARBA" id="ARBA00022801"/>
    </source>
</evidence>
<reference evidence="3" key="1">
    <citation type="submission" date="2018-05" db="EMBL/GenBank/DDBJ databases">
        <authorList>
            <person name="Lanie J.A."/>
            <person name="Ng W.-L."/>
            <person name="Kazmierczak K.M."/>
            <person name="Andrzejewski T.M."/>
            <person name="Davidsen T.M."/>
            <person name="Wayne K.J."/>
            <person name="Tettelin H."/>
            <person name="Glass J.I."/>
            <person name="Rusch D."/>
            <person name="Podicherti R."/>
            <person name="Tsui H.-C.T."/>
            <person name="Winkler M.E."/>
        </authorList>
    </citation>
    <scope>NUCLEOTIDE SEQUENCE</scope>
</reference>
<dbReference type="Pfam" id="PF02113">
    <property type="entry name" value="Peptidase_S13"/>
    <property type="match status" value="1"/>
</dbReference>
<evidence type="ECO:0000313" key="3">
    <source>
        <dbReference type="EMBL" id="SUZ99261.1"/>
    </source>
</evidence>
<accession>A0A381S7J2</accession>
<keyword evidence="2" id="KW-0378">Hydrolase</keyword>
<organism evidence="3">
    <name type="scientific">marine metagenome</name>
    <dbReference type="NCBI Taxonomy" id="408172"/>
    <lineage>
        <taxon>unclassified sequences</taxon>
        <taxon>metagenomes</taxon>
        <taxon>ecological metagenomes</taxon>
    </lineage>
</organism>
<dbReference type="InterPro" id="IPR012338">
    <property type="entry name" value="Beta-lactam/transpept-like"/>
</dbReference>
<protein>
    <recommendedName>
        <fullName evidence="4">D-alanyl-D-alanine carboxypeptidase/D-alanyl-D-alanine-endopeptidase</fullName>
    </recommendedName>
</protein>
<sequence>MINKHLFIAAFIACLSCSPPRSLLYLDGDPGLVNKINKIIESSGIDLNMGIKIVSLENNKTLYAYNSQKLLMPASTNKLYTCAAALHYLGNNHTFKTRVLKNKNNLVLKGGGDPDLTINQLDSLAIIVSKNIKKVDTLYVDDTLLDSLNYGEGWMWDEGPWWYAAPIGALSVNDNCIDFYVEPGDIGSPADISYFPETSYITFENNSITVNDTLDFNKLEIDRDWVTSGNNFSVSGEIIDTTKRDTLYRNIYDPSLFSGTIFRQLLNEHGIIVKQLSRKTQDLTDYKELTVHYSDSLIVSAKNLMNESDNLTAELFVKTIGALDTLPGTWEAGLDSVKSFLAEQVKIDTSNIRLADGSGVSRYTLTNSDQLISLLSWVYNSKYKNDFISTLPGGGWPKSTLEKRLIEEGDLVRAKTGGLSGARNLAGYIDSPKYGTVAFSILMNGYIGSSSKHRYVQNQIVKTIIYD</sequence>
<dbReference type="GO" id="GO:0004185">
    <property type="term" value="F:serine-type carboxypeptidase activity"/>
    <property type="evidence" value="ECO:0007669"/>
    <property type="project" value="InterPro"/>
</dbReference>
<dbReference type="GO" id="GO:0006508">
    <property type="term" value="P:proteolysis"/>
    <property type="evidence" value="ECO:0007669"/>
    <property type="project" value="InterPro"/>
</dbReference>
<proteinExistence type="inferred from homology"/>
<dbReference type="PRINTS" id="PR00922">
    <property type="entry name" value="DADACBPTASE3"/>
</dbReference>
<name>A0A381S7J2_9ZZZZ</name>
<dbReference type="SUPFAM" id="SSF56601">
    <property type="entry name" value="beta-lactamase/transpeptidase-like"/>
    <property type="match status" value="1"/>
</dbReference>
<dbReference type="Gene3D" id="3.40.710.10">
    <property type="entry name" value="DD-peptidase/beta-lactamase superfamily"/>
    <property type="match status" value="2"/>
</dbReference>